<comment type="caution">
    <text evidence="2">The sequence shown here is derived from an EMBL/GenBank/DDBJ whole genome shotgun (WGS) entry which is preliminary data.</text>
</comment>
<evidence type="ECO:0000313" key="2">
    <source>
        <dbReference type="EMBL" id="PWK24631.1"/>
    </source>
</evidence>
<keyword evidence="4" id="KW-1185">Reference proteome</keyword>
<organism evidence="2 3">
    <name type="scientific">Maribacter polysiphoniae</name>
    <dbReference type="NCBI Taxonomy" id="429344"/>
    <lineage>
        <taxon>Bacteria</taxon>
        <taxon>Pseudomonadati</taxon>
        <taxon>Bacteroidota</taxon>
        <taxon>Flavobacteriia</taxon>
        <taxon>Flavobacteriales</taxon>
        <taxon>Flavobacteriaceae</taxon>
        <taxon>Maribacter</taxon>
    </lineage>
</organism>
<dbReference type="EMBL" id="JACWLN010000001">
    <property type="protein sequence ID" value="MBD1259075.1"/>
    <property type="molecule type" value="Genomic_DNA"/>
</dbReference>
<name>A0A316E2L3_9FLAO</name>
<dbReference type="EMBL" id="QGGQ01000002">
    <property type="protein sequence ID" value="PWK24631.1"/>
    <property type="molecule type" value="Genomic_DNA"/>
</dbReference>
<accession>A0A316E2L3</accession>
<dbReference type="OrthoDB" id="1226308at2"/>
<dbReference type="AlphaFoldDB" id="A0A316E2L3"/>
<reference evidence="2 3" key="1">
    <citation type="submission" date="2018-05" db="EMBL/GenBank/DDBJ databases">
        <title>Genomic Encyclopedia of Archaeal and Bacterial Type Strains, Phase II (KMG-II): from individual species to whole genera.</title>
        <authorList>
            <person name="Goeker M."/>
        </authorList>
    </citation>
    <scope>NUCLEOTIDE SEQUENCE [LARGE SCALE GENOMIC DNA]</scope>
    <source>
        <strain evidence="2 3">DSM 23514</strain>
    </source>
</reference>
<dbReference type="Proteomes" id="UP000245667">
    <property type="component" value="Unassembled WGS sequence"/>
</dbReference>
<evidence type="ECO:0008006" key="5">
    <source>
        <dbReference type="Google" id="ProtNLM"/>
    </source>
</evidence>
<sequence length="233" mass="27059">MVIKQLARHKEENDFEQFYSKIATLEPDLKRFMARSLKAAENEGVIDRGFYSADELLDEIYIEVFKEFSDYIDVDKLKTILFSKAIQKIEEKKVIEQETPEYVSTEEMLKDEMNALDEKYTTQADGDLILNTELDDISYKQAGKRPNNVLLDSTIEQQLVKRMEMNDSLLPSLERRTTFGALYCNIPPRSKSVLDLYAFGNRSEYEISRILEVPETIIVSILDKLKGRFSLLE</sequence>
<dbReference type="Proteomes" id="UP000651837">
    <property type="component" value="Unassembled WGS sequence"/>
</dbReference>
<evidence type="ECO:0000313" key="1">
    <source>
        <dbReference type="EMBL" id="MBD1259075.1"/>
    </source>
</evidence>
<proteinExistence type="predicted"/>
<dbReference type="RefSeq" id="WP_109649185.1">
    <property type="nucleotide sequence ID" value="NZ_CAJQNU010000060.1"/>
</dbReference>
<protein>
    <recommendedName>
        <fullName evidence="5">RNA polymerase sigma factor (Sigma-70 family)</fullName>
    </recommendedName>
</protein>
<gene>
    <name evidence="1" type="ORF">HZY62_00620</name>
    <name evidence="2" type="ORF">LX92_00995</name>
</gene>
<evidence type="ECO:0000313" key="4">
    <source>
        <dbReference type="Proteomes" id="UP000651837"/>
    </source>
</evidence>
<reference evidence="1 4" key="2">
    <citation type="submission" date="2020-07" db="EMBL/GenBank/DDBJ databases">
        <title>The draft genome sequence of Maribacter polysiphoniae KCTC 22021.</title>
        <authorList>
            <person name="Mu L."/>
        </authorList>
    </citation>
    <scope>NUCLEOTIDE SEQUENCE [LARGE SCALE GENOMIC DNA]</scope>
    <source>
        <strain evidence="1 4">KCTC 22021</strain>
    </source>
</reference>
<evidence type="ECO:0000313" key="3">
    <source>
        <dbReference type="Proteomes" id="UP000245667"/>
    </source>
</evidence>